<evidence type="ECO:0000313" key="1">
    <source>
        <dbReference type="EMBL" id="HIS37485.1"/>
    </source>
</evidence>
<organism evidence="1 2">
    <name type="scientific">Candidatus Scatousia excrementigallinarum</name>
    <dbReference type="NCBI Taxonomy" id="2840935"/>
    <lineage>
        <taxon>Bacteria</taxon>
        <taxon>Candidatus Scatousia</taxon>
    </lineage>
</organism>
<protein>
    <recommendedName>
        <fullName evidence="3">Restriction endonuclease</fullName>
    </recommendedName>
</protein>
<accession>A0A9D1F1I1</accession>
<reference evidence="1" key="2">
    <citation type="journal article" date="2021" name="PeerJ">
        <title>Extensive microbial diversity within the chicken gut microbiome revealed by metagenomics and culture.</title>
        <authorList>
            <person name="Gilroy R."/>
            <person name="Ravi A."/>
            <person name="Getino M."/>
            <person name="Pursley I."/>
            <person name="Horton D.L."/>
            <person name="Alikhan N.F."/>
            <person name="Baker D."/>
            <person name="Gharbi K."/>
            <person name="Hall N."/>
            <person name="Watson M."/>
            <person name="Adriaenssens E.M."/>
            <person name="Foster-Nyarko E."/>
            <person name="Jarju S."/>
            <person name="Secka A."/>
            <person name="Antonio M."/>
            <person name="Oren A."/>
            <person name="Chaudhuri R.R."/>
            <person name="La Ragione R."/>
            <person name="Hildebrand F."/>
            <person name="Pallen M.J."/>
        </authorList>
    </citation>
    <scope>NUCLEOTIDE SEQUENCE</scope>
    <source>
        <strain evidence="1">6276</strain>
    </source>
</reference>
<evidence type="ECO:0008006" key="3">
    <source>
        <dbReference type="Google" id="ProtNLM"/>
    </source>
</evidence>
<sequence>MELKASNDKKSQFRPERYNNLKLSMNVAREKTPHVTVIVGISEVTYNINSLEKMNGSLGPDEKFIQRWLGKTGIMESLQACWKLRVDNRGKITDVE</sequence>
<gene>
    <name evidence="1" type="ORF">IAC10_12845</name>
</gene>
<dbReference type="AlphaFoldDB" id="A0A9D1F1I1"/>
<reference evidence="1" key="1">
    <citation type="submission" date="2020-10" db="EMBL/GenBank/DDBJ databases">
        <authorList>
            <person name="Gilroy R."/>
        </authorList>
    </citation>
    <scope>NUCLEOTIDE SEQUENCE</scope>
    <source>
        <strain evidence="1">6276</strain>
    </source>
</reference>
<dbReference type="EMBL" id="DVIU01000263">
    <property type="protein sequence ID" value="HIS37485.1"/>
    <property type="molecule type" value="Genomic_DNA"/>
</dbReference>
<proteinExistence type="predicted"/>
<comment type="caution">
    <text evidence="1">The sequence shown here is derived from an EMBL/GenBank/DDBJ whole genome shotgun (WGS) entry which is preliminary data.</text>
</comment>
<evidence type="ECO:0000313" key="2">
    <source>
        <dbReference type="Proteomes" id="UP000823928"/>
    </source>
</evidence>
<dbReference type="Proteomes" id="UP000823928">
    <property type="component" value="Unassembled WGS sequence"/>
</dbReference>
<name>A0A9D1F1I1_9BACT</name>